<organism evidence="2 3">
    <name type="scientific">Acidiferrobacter thiooxydans</name>
    <dbReference type="NCBI Taxonomy" id="163359"/>
    <lineage>
        <taxon>Bacteria</taxon>
        <taxon>Pseudomonadati</taxon>
        <taxon>Pseudomonadota</taxon>
        <taxon>Gammaproteobacteria</taxon>
        <taxon>Acidiferrobacterales</taxon>
        <taxon>Acidiferrobacteraceae</taxon>
        <taxon>Acidiferrobacter</taxon>
    </lineage>
</organism>
<proteinExistence type="inferred from homology"/>
<dbReference type="RefSeq" id="WP_065968737.1">
    <property type="nucleotide sequence ID" value="NZ_CP080624.1"/>
</dbReference>
<comment type="similarity">
    <text evidence="1">Belongs to the UPF0213 family.</text>
</comment>
<sequence>MSSPWFVYILECANDYLYTGITTDVARRFREHVAGRGAAFTRMNKPRRILAFTTCLDRSQASRLEAHIKRLPAADKRRLCRLWVLAQESHVP</sequence>
<dbReference type="Pfam" id="PF01541">
    <property type="entry name" value="GIY-YIG"/>
    <property type="match status" value="1"/>
</dbReference>
<dbReference type="SUPFAM" id="SSF82771">
    <property type="entry name" value="GIY-YIG endonuclease"/>
    <property type="match status" value="1"/>
</dbReference>
<reference evidence="2 3" key="1">
    <citation type="submission" date="2018-02" db="EMBL/GenBank/DDBJ databases">
        <title>Insights into the biology of acidophilic members of the Acidiferrobacteraceae family derived from comparative genomic analyses.</title>
        <authorList>
            <person name="Issotta F."/>
            <person name="Thyssen C."/>
            <person name="Mena C."/>
            <person name="Moya A."/>
            <person name="Bellenberg S."/>
            <person name="Sproer C."/>
            <person name="Covarrubias P.C."/>
            <person name="Sand W."/>
            <person name="Quatrini R."/>
            <person name="Vera M."/>
        </authorList>
    </citation>
    <scope>NUCLEOTIDE SEQUENCE [LARGE SCALE GENOMIC DNA]</scope>
    <source>
        <strain evidence="3">m-1</strain>
    </source>
</reference>
<dbReference type="PANTHER" id="PTHR34477">
    <property type="entry name" value="UPF0213 PROTEIN YHBQ"/>
    <property type="match status" value="1"/>
</dbReference>
<dbReference type="Gene3D" id="3.40.1440.10">
    <property type="entry name" value="GIY-YIG endonuclease"/>
    <property type="match status" value="1"/>
</dbReference>
<dbReference type="EMBL" id="PSYR01000001">
    <property type="protein sequence ID" value="RCN58908.1"/>
    <property type="molecule type" value="Genomic_DNA"/>
</dbReference>
<accession>A0A1C2G4R9</accession>
<evidence type="ECO:0000313" key="2">
    <source>
        <dbReference type="EMBL" id="RCN58908.1"/>
    </source>
</evidence>
<dbReference type="PROSITE" id="PS50164">
    <property type="entry name" value="GIY_YIG"/>
    <property type="match status" value="1"/>
</dbReference>
<gene>
    <name evidence="2" type="ORF">C4900_03890</name>
</gene>
<name>A0A1C2G4R9_9GAMM</name>
<dbReference type="InterPro" id="IPR000305">
    <property type="entry name" value="GIY-YIG_endonuc"/>
</dbReference>
<keyword evidence="3" id="KW-1185">Reference proteome</keyword>
<dbReference type="InterPro" id="IPR050190">
    <property type="entry name" value="UPF0213_domain"/>
</dbReference>
<dbReference type="AlphaFoldDB" id="A0A1C2G4R9"/>
<dbReference type="OrthoDB" id="9797095at2"/>
<dbReference type="PANTHER" id="PTHR34477:SF1">
    <property type="entry name" value="UPF0213 PROTEIN YHBQ"/>
    <property type="match status" value="1"/>
</dbReference>
<evidence type="ECO:0000256" key="1">
    <source>
        <dbReference type="ARBA" id="ARBA00007435"/>
    </source>
</evidence>
<dbReference type="InterPro" id="IPR035901">
    <property type="entry name" value="GIY-YIG_endonuc_sf"/>
</dbReference>
<dbReference type="STRING" id="163359.A9R16_06625"/>
<comment type="caution">
    <text evidence="2">The sequence shown here is derived from an EMBL/GenBank/DDBJ whole genome shotgun (WGS) entry which is preliminary data.</text>
</comment>
<dbReference type="CDD" id="cd10456">
    <property type="entry name" value="GIY-YIG_UPF0213"/>
    <property type="match status" value="1"/>
</dbReference>
<protein>
    <submittedName>
        <fullName evidence="2">GIY-YIG nuclease family protein</fullName>
    </submittedName>
</protein>
<evidence type="ECO:0000313" key="3">
    <source>
        <dbReference type="Proteomes" id="UP000253250"/>
    </source>
</evidence>
<dbReference type="Proteomes" id="UP000253250">
    <property type="component" value="Unassembled WGS sequence"/>
</dbReference>